<name>A0ABW2PBB7_9ACTN</name>
<evidence type="ECO:0000256" key="7">
    <source>
        <dbReference type="SAM" id="MobiDB-lite"/>
    </source>
</evidence>
<reference evidence="11" key="1">
    <citation type="journal article" date="2019" name="Int. J. Syst. Evol. Microbiol.">
        <title>The Global Catalogue of Microorganisms (GCM) 10K type strain sequencing project: providing services to taxonomists for standard genome sequencing and annotation.</title>
        <authorList>
            <consortium name="The Broad Institute Genomics Platform"/>
            <consortium name="The Broad Institute Genome Sequencing Center for Infectious Disease"/>
            <person name="Wu L."/>
            <person name="Ma J."/>
        </authorList>
    </citation>
    <scope>NUCLEOTIDE SEQUENCE [LARGE SCALE GENOMIC DNA]</scope>
    <source>
        <strain evidence="11">CECT 7649</strain>
    </source>
</reference>
<feature type="transmembrane region" description="Helical" evidence="8">
    <location>
        <begin position="21"/>
        <end position="46"/>
    </location>
</feature>
<evidence type="ECO:0000256" key="6">
    <source>
        <dbReference type="ARBA" id="ARBA00038076"/>
    </source>
</evidence>
<evidence type="ECO:0000256" key="2">
    <source>
        <dbReference type="ARBA" id="ARBA00022475"/>
    </source>
</evidence>
<evidence type="ECO:0000256" key="3">
    <source>
        <dbReference type="ARBA" id="ARBA00022692"/>
    </source>
</evidence>
<evidence type="ECO:0000256" key="8">
    <source>
        <dbReference type="SAM" id="Phobius"/>
    </source>
</evidence>
<dbReference type="InterPro" id="IPR050250">
    <property type="entry name" value="Macrolide_Exporter_MacB"/>
</dbReference>
<keyword evidence="11" id="KW-1185">Reference proteome</keyword>
<dbReference type="PANTHER" id="PTHR30572:SF4">
    <property type="entry name" value="ABC TRANSPORTER PERMEASE YTRF"/>
    <property type="match status" value="1"/>
</dbReference>
<protein>
    <submittedName>
        <fullName evidence="10">FtsX-like permease family protein</fullName>
    </submittedName>
</protein>
<evidence type="ECO:0000313" key="11">
    <source>
        <dbReference type="Proteomes" id="UP001596496"/>
    </source>
</evidence>
<keyword evidence="5 8" id="KW-0472">Membrane</keyword>
<evidence type="ECO:0000256" key="1">
    <source>
        <dbReference type="ARBA" id="ARBA00004651"/>
    </source>
</evidence>
<evidence type="ECO:0000256" key="4">
    <source>
        <dbReference type="ARBA" id="ARBA00022989"/>
    </source>
</evidence>
<dbReference type="EMBL" id="JBHTCG010000019">
    <property type="protein sequence ID" value="MFC7385525.1"/>
    <property type="molecule type" value="Genomic_DNA"/>
</dbReference>
<feature type="transmembrane region" description="Helical" evidence="8">
    <location>
        <begin position="442"/>
        <end position="463"/>
    </location>
</feature>
<organism evidence="10 11">
    <name type="scientific">Sphaerisporangium rhizosphaerae</name>
    <dbReference type="NCBI Taxonomy" id="2269375"/>
    <lineage>
        <taxon>Bacteria</taxon>
        <taxon>Bacillati</taxon>
        <taxon>Actinomycetota</taxon>
        <taxon>Actinomycetes</taxon>
        <taxon>Streptosporangiales</taxon>
        <taxon>Streptosporangiaceae</taxon>
        <taxon>Sphaerisporangium</taxon>
    </lineage>
</organism>
<comment type="similarity">
    <text evidence="6">Belongs to the ABC-4 integral membrane protein family.</text>
</comment>
<gene>
    <name evidence="10" type="ORF">ACFQSB_25175</name>
</gene>
<feature type="transmembrane region" description="Helical" evidence="8">
    <location>
        <begin position="728"/>
        <end position="752"/>
    </location>
</feature>
<feature type="domain" description="ABC3 transporter permease C-terminal" evidence="9">
    <location>
        <begin position="730"/>
        <end position="842"/>
    </location>
</feature>
<evidence type="ECO:0000259" key="9">
    <source>
        <dbReference type="Pfam" id="PF02687"/>
    </source>
</evidence>
<feature type="transmembrane region" description="Helical" evidence="8">
    <location>
        <begin position="269"/>
        <end position="293"/>
    </location>
</feature>
<feature type="transmembrane region" description="Helical" evidence="8">
    <location>
        <begin position="366"/>
        <end position="384"/>
    </location>
</feature>
<dbReference type="Pfam" id="PF02687">
    <property type="entry name" value="FtsX"/>
    <property type="match status" value="2"/>
</dbReference>
<comment type="subcellular location">
    <subcellularLocation>
        <location evidence="1">Cell membrane</location>
        <topology evidence="1">Multi-pass membrane protein</topology>
    </subcellularLocation>
</comment>
<evidence type="ECO:0000256" key="5">
    <source>
        <dbReference type="ARBA" id="ARBA00023136"/>
    </source>
</evidence>
<dbReference type="PANTHER" id="PTHR30572">
    <property type="entry name" value="MEMBRANE COMPONENT OF TRANSPORTER-RELATED"/>
    <property type="match status" value="1"/>
</dbReference>
<accession>A0ABW2PBB7</accession>
<proteinExistence type="inferred from homology"/>
<sequence length="854" mass="89358">MSGLRAALRLSWRDARRFKGRSALVVIMIGLPVLAVTAMAVLLVTFDLTPRERLNRDLGTSDARIVARAPGRPVQQDDTGQFWTPKDPRTTQETRPVTTDRLAALLPPGTRIVPITPGRELYAGPALDPTRVVELDLRDPLTQGLYPLRQGRFPANPDEVVVSSWLARHGAPLGSPIRLSGSATDHPVVGVVDDADRLDLDVVVTLPAPEARERAVEWLVDTPGPVRWKDVRRLNAEGLSVTSRAVVTGRDSGTSWRIRSAPRMRPVDLAVGGLVVTMVVLEIVLLAGPAFAVGIRRRRRELALVAAQGGSARHLRSIVLADGFVLGGVATVLGLAAGLAAARGAIPILESVNGAIAGPYEVPIRYVAAVAVLGLGSAVAAAVMPARRAARADVVAALAGRPAQARVRNGLPLAGLALVAAGFVITLGWRANRRVISLLSDLSLAAGAFCTMVGLVLLTPWLVRVAGRLAARLPLPFRLAARDAVRNRGRTAPAVAAVAAATAGLAACMIAAASAETRWLHDYHPQEVAGALTVDIGQPTDERAERVRTALRSALPGVPLAEVYRPADSVSAYGMQLADCATRTECGNPYDGNASRIGGPDLARYLAGRDDPRAAAALAAGKVLVFRPGAVRAGAVRLRVLGGEPREVSVPAVEVRATRAAVTDVLVPTRTATELGLRPRLTGFVVDPGRHQVTPEEVDKVQSLAKAWRSGVYVYVERGPVNPMEVTLLVLAGAAVVLVLGGTFAATGLAVADARPDLATLGAVGAPPGLRRLVTLGQAWFVAVTGMAAGTVAGLSLGVAAMESTSIAHRVPVYNPITVPWGSIAALVVALPLLAGLVAAAFTRARVTPPRRTT</sequence>
<feature type="transmembrane region" description="Helical" evidence="8">
    <location>
        <begin position="323"/>
        <end position="346"/>
    </location>
</feature>
<keyword evidence="2" id="KW-1003">Cell membrane</keyword>
<dbReference type="RefSeq" id="WP_380829447.1">
    <property type="nucleotide sequence ID" value="NZ_JBHTCG010000019.1"/>
</dbReference>
<keyword evidence="4 8" id="KW-1133">Transmembrane helix</keyword>
<feature type="region of interest" description="Disordered" evidence="7">
    <location>
        <begin position="71"/>
        <end position="95"/>
    </location>
</feature>
<feature type="transmembrane region" description="Helical" evidence="8">
    <location>
        <begin position="773"/>
        <end position="801"/>
    </location>
</feature>
<dbReference type="Proteomes" id="UP001596496">
    <property type="component" value="Unassembled WGS sequence"/>
</dbReference>
<evidence type="ECO:0000313" key="10">
    <source>
        <dbReference type="EMBL" id="MFC7385525.1"/>
    </source>
</evidence>
<feature type="transmembrane region" description="Helical" evidence="8">
    <location>
        <begin position="411"/>
        <end position="430"/>
    </location>
</feature>
<feature type="transmembrane region" description="Helical" evidence="8">
    <location>
        <begin position="821"/>
        <end position="842"/>
    </location>
</feature>
<comment type="caution">
    <text evidence="10">The sequence shown here is derived from an EMBL/GenBank/DDBJ whole genome shotgun (WGS) entry which is preliminary data.</text>
</comment>
<feature type="transmembrane region" description="Helical" evidence="8">
    <location>
        <begin position="492"/>
        <end position="513"/>
    </location>
</feature>
<dbReference type="InterPro" id="IPR003838">
    <property type="entry name" value="ABC3_permease_C"/>
</dbReference>
<feature type="domain" description="ABC3 transporter permease C-terminal" evidence="9">
    <location>
        <begin position="275"/>
        <end position="392"/>
    </location>
</feature>
<keyword evidence="3 8" id="KW-0812">Transmembrane</keyword>